<gene>
    <name evidence="1" type="ORF">CCAP1982_LOCUS13703</name>
</gene>
<reference evidence="1" key="1">
    <citation type="submission" date="2020-11" db="EMBL/GenBank/DDBJ databases">
        <authorList>
            <person name="Whitehead M."/>
        </authorList>
    </citation>
    <scope>NUCLEOTIDE SEQUENCE</scope>
    <source>
        <strain evidence="1">EGII</strain>
    </source>
</reference>
<protein>
    <submittedName>
        <fullName evidence="1">(Mediterranean fruit fly) hypothetical protein</fullName>
    </submittedName>
</protein>
<sequence>MAVQDMARRMSVNRLTRIQLVSIEVRLKDYEPARIIINEQEIVLKCGLQYIPQ</sequence>
<organism evidence="1 2">
    <name type="scientific">Ceratitis capitata</name>
    <name type="common">Mediterranean fruit fly</name>
    <name type="synonym">Tephritis capitata</name>
    <dbReference type="NCBI Taxonomy" id="7213"/>
    <lineage>
        <taxon>Eukaryota</taxon>
        <taxon>Metazoa</taxon>
        <taxon>Ecdysozoa</taxon>
        <taxon>Arthropoda</taxon>
        <taxon>Hexapoda</taxon>
        <taxon>Insecta</taxon>
        <taxon>Pterygota</taxon>
        <taxon>Neoptera</taxon>
        <taxon>Endopterygota</taxon>
        <taxon>Diptera</taxon>
        <taxon>Brachycera</taxon>
        <taxon>Muscomorpha</taxon>
        <taxon>Tephritoidea</taxon>
        <taxon>Tephritidae</taxon>
        <taxon>Ceratitis</taxon>
        <taxon>Ceratitis</taxon>
    </lineage>
</organism>
<comment type="caution">
    <text evidence="1">The sequence shown here is derived from an EMBL/GenBank/DDBJ whole genome shotgun (WGS) entry which is preliminary data.</text>
</comment>
<dbReference type="AlphaFoldDB" id="A0A811V6Z3"/>
<name>A0A811V6Z3_CERCA</name>
<feature type="non-terminal residue" evidence="1">
    <location>
        <position position="53"/>
    </location>
</feature>
<dbReference type="EMBL" id="CAJHJT010000034">
    <property type="protein sequence ID" value="CAD7005343.1"/>
    <property type="molecule type" value="Genomic_DNA"/>
</dbReference>
<dbReference type="Proteomes" id="UP000606786">
    <property type="component" value="Unassembled WGS sequence"/>
</dbReference>
<proteinExistence type="predicted"/>
<accession>A0A811V6Z3</accession>
<evidence type="ECO:0000313" key="2">
    <source>
        <dbReference type="Proteomes" id="UP000606786"/>
    </source>
</evidence>
<evidence type="ECO:0000313" key="1">
    <source>
        <dbReference type="EMBL" id="CAD7005343.1"/>
    </source>
</evidence>
<keyword evidence="2" id="KW-1185">Reference proteome</keyword>